<dbReference type="EMBL" id="QQSY01000003">
    <property type="protein sequence ID" value="RDI97888.1"/>
    <property type="molecule type" value="Genomic_DNA"/>
</dbReference>
<protein>
    <submittedName>
        <fullName evidence="1">Diguanylate cyclase</fullName>
    </submittedName>
</protein>
<accession>A0A370K5H8</accession>
<dbReference type="OrthoDB" id="9804944at2"/>
<dbReference type="Gene3D" id="3.10.180.10">
    <property type="entry name" value="2,3-Dihydroxybiphenyl 1,2-Dioxygenase, domain 1"/>
    <property type="match status" value="1"/>
</dbReference>
<reference evidence="1 2" key="1">
    <citation type="submission" date="2018-07" db="EMBL/GenBank/DDBJ databases">
        <title>Dyella solisilvae sp. nov., isolated from the pine and broad-leaved mixed forest soil.</title>
        <authorList>
            <person name="Gao Z."/>
            <person name="Qiu L."/>
        </authorList>
    </citation>
    <scope>NUCLEOTIDE SEQUENCE [LARGE SCALE GENOMIC DNA]</scope>
    <source>
        <strain evidence="1 2">DHG54</strain>
    </source>
</reference>
<sequence>MGVRGLDHINLRAPATLIERLRRFYIDVIGLSEGPRPAVRSRGHWLYAGAHPLVHLTIADEGDGAAMPTGWIAHYAMACNDLTGMRARLDQARVPYRVGGSPEQVQLFLLDPAGVTLELNFKDS</sequence>
<keyword evidence="2" id="KW-1185">Reference proteome</keyword>
<evidence type="ECO:0000313" key="1">
    <source>
        <dbReference type="EMBL" id="RDI97888.1"/>
    </source>
</evidence>
<dbReference type="RefSeq" id="WP_114825405.1">
    <property type="nucleotide sequence ID" value="NZ_QQSY01000003.1"/>
</dbReference>
<dbReference type="InterPro" id="IPR029068">
    <property type="entry name" value="Glyas_Bleomycin-R_OHBP_Dase"/>
</dbReference>
<organism evidence="1 2">
    <name type="scientific">Dyella solisilvae</name>
    <dbReference type="NCBI Taxonomy" id="1920168"/>
    <lineage>
        <taxon>Bacteria</taxon>
        <taxon>Pseudomonadati</taxon>
        <taxon>Pseudomonadota</taxon>
        <taxon>Gammaproteobacteria</taxon>
        <taxon>Lysobacterales</taxon>
        <taxon>Rhodanobacteraceae</taxon>
        <taxon>Dyella</taxon>
    </lineage>
</organism>
<dbReference type="Proteomes" id="UP000254711">
    <property type="component" value="Unassembled WGS sequence"/>
</dbReference>
<name>A0A370K5H8_9GAMM</name>
<comment type="caution">
    <text evidence="1">The sequence shown here is derived from an EMBL/GenBank/DDBJ whole genome shotgun (WGS) entry which is preliminary data.</text>
</comment>
<dbReference type="AlphaFoldDB" id="A0A370K5H8"/>
<evidence type="ECO:0000313" key="2">
    <source>
        <dbReference type="Proteomes" id="UP000254711"/>
    </source>
</evidence>
<proteinExistence type="predicted"/>
<dbReference type="SUPFAM" id="SSF54593">
    <property type="entry name" value="Glyoxalase/Bleomycin resistance protein/Dihydroxybiphenyl dioxygenase"/>
    <property type="match status" value="1"/>
</dbReference>
<gene>
    <name evidence="1" type="ORF">DVT68_12360</name>
</gene>